<organism evidence="1 2">
    <name type="scientific">Pseudomonas asuensis</name>
    <dbReference type="NCBI Taxonomy" id="1825787"/>
    <lineage>
        <taxon>Bacteria</taxon>
        <taxon>Pseudomonadati</taxon>
        <taxon>Pseudomonadota</taxon>
        <taxon>Gammaproteobacteria</taxon>
        <taxon>Pseudomonadales</taxon>
        <taxon>Pseudomonadaceae</taxon>
        <taxon>Pseudomonas</taxon>
    </lineage>
</organism>
<evidence type="ECO:0000313" key="1">
    <source>
        <dbReference type="EMBL" id="GGL94067.1"/>
    </source>
</evidence>
<gene>
    <name evidence="1" type="ORF">GCM10009425_01240</name>
</gene>
<sequence length="64" mass="6895">MYDDFSVALDTCVVRSTQVETLPASKPSTTLIGGFSPMPDMEGVSLFRVGVIAAKFIALHIHLL</sequence>
<evidence type="ECO:0000313" key="2">
    <source>
        <dbReference type="Proteomes" id="UP000616499"/>
    </source>
</evidence>
<reference evidence="2" key="1">
    <citation type="journal article" date="2019" name="Int. J. Syst. Evol. Microbiol.">
        <title>The Global Catalogue of Microorganisms (GCM) 10K type strain sequencing project: providing services to taxonomists for standard genome sequencing and annotation.</title>
        <authorList>
            <consortium name="The Broad Institute Genomics Platform"/>
            <consortium name="The Broad Institute Genome Sequencing Center for Infectious Disease"/>
            <person name="Wu L."/>
            <person name="Ma J."/>
        </authorList>
    </citation>
    <scope>NUCLEOTIDE SEQUENCE [LARGE SCALE GENOMIC DNA]</scope>
    <source>
        <strain evidence="2">JCM 13501</strain>
    </source>
</reference>
<proteinExistence type="predicted"/>
<keyword evidence="2" id="KW-1185">Reference proteome</keyword>
<comment type="caution">
    <text evidence="1">The sequence shown here is derived from an EMBL/GenBank/DDBJ whole genome shotgun (WGS) entry which is preliminary data.</text>
</comment>
<accession>A0ABQ2GGF1</accession>
<name>A0ABQ2GGF1_9PSED</name>
<protein>
    <submittedName>
        <fullName evidence="1">Uncharacterized protein</fullName>
    </submittedName>
</protein>
<dbReference type="EMBL" id="BMNW01000001">
    <property type="protein sequence ID" value="GGL94067.1"/>
    <property type="molecule type" value="Genomic_DNA"/>
</dbReference>
<dbReference type="Proteomes" id="UP000616499">
    <property type="component" value="Unassembled WGS sequence"/>
</dbReference>